<evidence type="ECO:0000259" key="6">
    <source>
        <dbReference type="Pfam" id="PF21715"/>
    </source>
</evidence>
<comment type="caution">
    <text evidence="7">The sequence shown here is derived from an EMBL/GenBank/DDBJ whole genome shotgun (WGS) entry which is preliminary data.</text>
</comment>
<dbReference type="STRING" id="1069536.SINU_13230"/>
<keyword evidence="2" id="KW-0805">Transcription regulation</keyword>
<dbReference type="Pfam" id="PF04198">
    <property type="entry name" value="Sugar-bind"/>
    <property type="match status" value="1"/>
</dbReference>
<evidence type="ECO:0000313" key="8">
    <source>
        <dbReference type="Proteomes" id="UP000035553"/>
    </source>
</evidence>
<gene>
    <name evidence="7" type="ORF">SINU_13230</name>
</gene>
<sequence length="344" mass="37847">MEHLLDLQKRLIPDVLDIMSSRYRILQSLHFLQPIGRRSLSAHLGMTERVLRGEVTFLSQQGLIHMASSGMHLTENGEAIVKDLGTVMKNISGLRNMEKQLEEVLGVSKVVIVSGDSDQYATVKNEMGLACVKEIERALGAVNVIAVTGGSTLAAVAEMMRPLRKAHQDLLFVSARGGLGEKVENQANTICAKMAEKAEGRYHLLHVPDQLSDESYHSLMEEPSIHRVMQLIHRATIIVHGIGDAKTMAIRRHSGEEILKRVDTEHAVAEAFGYFFDQTGRVIHKVQTIGLQWEDLFGAQSVIAVAGGKSKAEAIQAYFKKGPDSVLITDEGAAQEILQNLQTI</sequence>
<dbReference type="GO" id="GO:0003677">
    <property type="term" value="F:DNA binding"/>
    <property type="evidence" value="ECO:0007669"/>
    <property type="project" value="UniProtKB-KW"/>
</dbReference>
<dbReference type="Gene3D" id="3.40.50.1360">
    <property type="match status" value="1"/>
</dbReference>
<dbReference type="InterPro" id="IPR036390">
    <property type="entry name" value="WH_DNA-bd_sf"/>
</dbReference>
<keyword evidence="3" id="KW-0238">DNA-binding</keyword>
<dbReference type="Pfam" id="PF21715">
    <property type="entry name" value="CggR_N"/>
    <property type="match status" value="1"/>
</dbReference>
<evidence type="ECO:0000256" key="2">
    <source>
        <dbReference type="ARBA" id="ARBA00023015"/>
    </source>
</evidence>
<evidence type="ECO:0000256" key="1">
    <source>
        <dbReference type="ARBA" id="ARBA00010466"/>
    </source>
</evidence>
<dbReference type="Proteomes" id="UP000035553">
    <property type="component" value="Unassembled WGS sequence"/>
</dbReference>
<dbReference type="EMBL" id="AFVQ02000199">
    <property type="protein sequence ID" value="KLI01480.1"/>
    <property type="molecule type" value="Genomic_DNA"/>
</dbReference>
<dbReference type="Gene3D" id="1.10.10.10">
    <property type="entry name" value="Winged helix-like DNA-binding domain superfamily/Winged helix DNA-binding domain"/>
    <property type="match status" value="1"/>
</dbReference>
<evidence type="ECO:0000256" key="4">
    <source>
        <dbReference type="ARBA" id="ARBA00023163"/>
    </source>
</evidence>
<accession>A0A0U1QKY8</accession>
<dbReference type="RefSeq" id="WP_010024329.1">
    <property type="nucleotide sequence ID" value="NZ_AFVQ02000199.1"/>
</dbReference>
<proteinExistence type="inferred from homology"/>
<evidence type="ECO:0000256" key="3">
    <source>
        <dbReference type="ARBA" id="ARBA00023125"/>
    </source>
</evidence>
<keyword evidence="8" id="KW-1185">Reference proteome</keyword>
<comment type="similarity">
    <text evidence="1">Belongs to the SorC transcriptional regulatory family.</text>
</comment>
<protein>
    <submittedName>
        <fullName evidence="7">Central glycolytic genes regulator</fullName>
    </submittedName>
</protein>
<dbReference type="SUPFAM" id="SSF46785">
    <property type="entry name" value="Winged helix' DNA-binding domain"/>
    <property type="match status" value="1"/>
</dbReference>
<keyword evidence="4" id="KW-0804">Transcription</keyword>
<feature type="domain" description="Sugar-binding" evidence="5">
    <location>
        <begin position="90"/>
        <end position="339"/>
    </location>
</feature>
<dbReference type="AlphaFoldDB" id="A0A0U1QKY8"/>
<dbReference type="InterPro" id="IPR036388">
    <property type="entry name" value="WH-like_DNA-bd_sf"/>
</dbReference>
<evidence type="ECO:0000313" key="7">
    <source>
        <dbReference type="EMBL" id="KLI01480.1"/>
    </source>
</evidence>
<organism evidence="7 8">
    <name type="scientific">Sporolactobacillus inulinus CASD</name>
    <dbReference type="NCBI Taxonomy" id="1069536"/>
    <lineage>
        <taxon>Bacteria</taxon>
        <taxon>Bacillati</taxon>
        <taxon>Bacillota</taxon>
        <taxon>Bacilli</taxon>
        <taxon>Bacillales</taxon>
        <taxon>Sporolactobacillaceae</taxon>
        <taxon>Sporolactobacillus</taxon>
    </lineage>
</organism>
<dbReference type="PANTHER" id="PTHR34294:SF5">
    <property type="entry name" value="CENTRAL GLYCOLYTIC GENES REGULATOR"/>
    <property type="match status" value="1"/>
</dbReference>
<evidence type="ECO:0000259" key="5">
    <source>
        <dbReference type="Pfam" id="PF04198"/>
    </source>
</evidence>
<dbReference type="InterPro" id="IPR048715">
    <property type="entry name" value="CggR_N"/>
</dbReference>
<dbReference type="GO" id="GO:0030246">
    <property type="term" value="F:carbohydrate binding"/>
    <property type="evidence" value="ECO:0007669"/>
    <property type="project" value="InterPro"/>
</dbReference>
<name>A0A0U1QKY8_9BACL</name>
<dbReference type="InterPro" id="IPR037171">
    <property type="entry name" value="NagB/RpiA_transferase-like"/>
</dbReference>
<dbReference type="InterPro" id="IPR007324">
    <property type="entry name" value="Sugar-bd_dom_put"/>
</dbReference>
<dbReference type="InterPro" id="IPR051054">
    <property type="entry name" value="SorC_transcr_regulators"/>
</dbReference>
<dbReference type="SUPFAM" id="SSF100950">
    <property type="entry name" value="NagB/RpiA/CoA transferase-like"/>
    <property type="match status" value="1"/>
</dbReference>
<dbReference type="PANTHER" id="PTHR34294">
    <property type="entry name" value="TRANSCRIPTIONAL REGULATOR-RELATED"/>
    <property type="match status" value="1"/>
</dbReference>
<reference evidence="7 8" key="1">
    <citation type="journal article" date="2011" name="J. Bacteriol.">
        <title>Draft genome sequence of Sporolactobacillus inulinus strain CASD, an efficient D-lactic acid-producing bacterium with high-concentration lactate tolerance capability.</title>
        <authorList>
            <person name="Yu B."/>
            <person name="Su F."/>
            <person name="Wang L."/>
            <person name="Xu K."/>
            <person name="Zhao B."/>
            <person name="Xu P."/>
        </authorList>
    </citation>
    <scope>NUCLEOTIDE SEQUENCE [LARGE SCALE GENOMIC DNA]</scope>
    <source>
        <strain evidence="7 8">CASD</strain>
    </source>
</reference>
<dbReference type="OrthoDB" id="9793820at2"/>
<feature type="domain" description="CggR N-terminal DNA binding" evidence="6">
    <location>
        <begin position="18"/>
        <end position="88"/>
    </location>
</feature>